<dbReference type="EMBL" id="CP114511">
    <property type="protein sequence ID" value="WHS18884.1"/>
    <property type="molecule type" value="Genomic_DNA"/>
</dbReference>
<keyword evidence="1" id="KW-0614">Plasmid</keyword>
<dbReference type="Proteomes" id="UP001224533">
    <property type="component" value="Plasmid unnamed2"/>
</dbReference>
<proteinExistence type="predicted"/>
<organism evidence="1 2">
    <name type="scientific">Ligilactobacillus salivarius</name>
    <dbReference type="NCBI Taxonomy" id="1624"/>
    <lineage>
        <taxon>Bacteria</taxon>
        <taxon>Bacillati</taxon>
        <taxon>Bacillota</taxon>
        <taxon>Bacilli</taxon>
        <taxon>Lactobacillales</taxon>
        <taxon>Lactobacillaceae</taxon>
        <taxon>Ligilactobacillus</taxon>
    </lineage>
</organism>
<evidence type="ECO:0000313" key="1">
    <source>
        <dbReference type="EMBL" id="WHS18884.1"/>
    </source>
</evidence>
<reference evidence="1 2" key="1">
    <citation type="submission" date="2022-12" db="EMBL/GenBank/DDBJ databases">
        <title>Assessment of beneficial effects and identification of host adaptation-associated genes of Ligilactobacillus salivarius isolated from Meles meles.</title>
        <authorList>
            <person name="Wang Y."/>
        </authorList>
    </citation>
    <scope>NUCLEOTIDE SEQUENCE [LARGE SCALE GENOMIC DNA]</scope>
    <source>
        <strain evidence="1 2">S35</strain>
        <plasmid evidence="1 2">unnamed2</plasmid>
    </source>
</reference>
<dbReference type="RefSeq" id="WP_283475476.1">
    <property type="nucleotide sequence ID" value="NZ_CP114511.1"/>
</dbReference>
<sequence>MNKKYIFLIAAIIFYEKLIFWDHDIGSYIGDGIFLIMSAWYTLKLDSKDDK</sequence>
<accession>A0ABD7YXN2</accession>
<evidence type="ECO:0000313" key="2">
    <source>
        <dbReference type="Proteomes" id="UP001224533"/>
    </source>
</evidence>
<protein>
    <submittedName>
        <fullName evidence="1">Uncharacterized protein</fullName>
    </submittedName>
</protein>
<geneLocation type="plasmid" evidence="1 2">
    <name>unnamed2</name>
</geneLocation>
<gene>
    <name evidence="1" type="ORF">O2U02_10765</name>
</gene>
<dbReference type="AlphaFoldDB" id="A0ABD7YXN2"/>
<name>A0ABD7YXN2_9LACO</name>